<evidence type="ECO:0000313" key="3">
    <source>
        <dbReference type="Proteomes" id="UP000258613"/>
    </source>
</evidence>
<feature type="region of interest" description="Disordered" evidence="1">
    <location>
        <begin position="31"/>
        <end position="94"/>
    </location>
</feature>
<name>A0A346PQK5_9EURY</name>
<sequence length="195" mass="21840">MNAILLLATSIVLATGSLAAGVYIGITVTEDTSSEDREDLAEENEQLRQHTDRLTDRNEQLSERNDNLETRVEELEERLEDPSAEASASPAIYGSGDEVRVSGCELQVEVDDWGAEDRFYANYDDGISDVIVREWGEDDWTRIVEPGEEIRIYTEDGETLVEGKVVMDGEEYVDGGWTDRPDEITCTLTDEANLR</sequence>
<gene>
    <name evidence="2" type="ORF">AArcMg_1792</name>
</gene>
<reference evidence="3" key="1">
    <citation type="submission" date="2018-02" db="EMBL/GenBank/DDBJ databases">
        <title>Phenotypic and genomic properties of facultatively anaerobic sulfur-reducing natronoarchaea from hypersaline soda lakes.</title>
        <authorList>
            <person name="Sorokin D.Y."/>
            <person name="Kublanov I.V."/>
            <person name="Roman P."/>
            <person name="Sinninghe Damste J.S."/>
            <person name="Golyshin P.N."/>
            <person name="Rojo D."/>
            <person name="Ciordia S."/>
            <person name="Mena M.D.C."/>
            <person name="Ferrer M."/>
            <person name="Messina E."/>
            <person name="Smedile F."/>
            <person name="La Spada G."/>
            <person name="La Cono V."/>
            <person name="Yakimov M.M."/>
        </authorList>
    </citation>
    <scope>NUCLEOTIDE SEQUENCE [LARGE SCALE GENOMIC DNA]</scope>
    <source>
        <strain evidence="3">AArc-Mg</strain>
    </source>
</reference>
<dbReference type="Proteomes" id="UP000258613">
    <property type="component" value="Chromosome"/>
</dbReference>
<organism evidence="2 3">
    <name type="scientific">Natrarchaeobaculum sulfurireducens</name>
    <dbReference type="NCBI Taxonomy" id="2044521"/>
    <lineage>
        <taxon>Archaea</taxon>
        <taxon>Methanobacteriati</taxon>
        <taxon>Methanobacteriota</taxon>
        <taxon>Stenosarchaea group</taxon>
        <taxon>Halobacteria</taxon>
        <taxon>Halobacteriales</taxon>
        <taxon>Natrialbaceae</taxon>
        <taxon>Natrarchaeobaculum</taxon>
    </lineage>
</organism>
<dbReference type="AlphaFoldDB" id="A0A346PQK5"/>
<feature type="compositionally biased region" description="Basic and acidic residues" evidence="1">
    <location>
        <begin position="45"/>
        <end position="73"/>
    </location>
</feature>
<dbReference type="GeneID" id="37642277"/>
<keyword evidence="3" id="KW-1185">Reference proteome</keyword>
<dbReference type="RefSeq" id="WP_117368503.1">
    <property type="nucleotide sequence ID" value="NZ_CP027033.1"/>
</dbReference>
<feature type="compositionally biased region" description="Acidic residues" evidence="1">
    <location>
        <begin position="74"/>
        <end position="83"/>
    </location>
</feature>
<feature type="compositionally biased region" description="Acidic residues" evidence="1">
    <location>
        <begin position="32"/>
        <end position="44"/>
    </location>
</feature>
<dbReference type="EMBL" id="CP027033">
    <property type="protein sequence ID" value="AXR81800.1"/>
    <property type="molecule type" value="Genomic_DNA"/>
</dbReference>
<proteinExistence type="predicted"/>
<protein>
    <submittedName>
        <fullName evidence="2">Uncharacterized protein</fullName>
    </submittedName>
</protein>
<evidence type="ECO:0000256" key="1">
    <source>
        <dbReference type="SAM" id="MobiDB-lite"/>
    </source>
</evidence>
<evidence type="ECO:0000313" key="2">
    <source>
        <dbReference type="EMBL" id="AXR81800.1"/>
    </source>
</evidence>
<accession>A0A346PQK5</accession>
<dbReference type="KEGG" id="nag:AArcMg_1792"/>